<dbReference type="SUPFAM" id="SSF55729">
    <property type="entry name" value="Acyl-CoA N-acyltransferases (Nat)"/>
    <property type="match status" value="1"/>
</dbReference>
<evidence type="ECO:0000313" key="2">
    <source>
        <dbReference type="EMBL" id="MDR9760921.1"/>
    </source>
</evidence>
<dbReference type="InterPro" id="IPR051531">
    <property type="entry name" value="N-acetyltransferase"/>
</dbReference>
<evidence type="ECO:0000313" key="3">
    <source>
        <dbReference type="Proteomes" id="UP001269402"/>
    </source>
</evidence>
<name>A0AAW8P2X4_9HYPH</name>
<evidence type="ECO:0000259" key="1">
    <source>
        <dbReference type="PROSITE" id="PS51186"/>
    </source>
</evidence>
<dbReference type="GO" id="GO:0016747">
    <property type="term" value="F:acyltransferase activity, transferring groups other than amino-acyl groups"/>
    <property type="evidence" value="ECO:0007669"/>
    <property type="project" value="InterPro"/>
</dbReference>
<dbReference type="RefSeq" id="WP_310807744.1">
    <property type="nucleotide sequence ID" value="NZ_JAVLSH010000005.1"/>
</dbReference>
<dbReference type="Pfam" id="PF13302">
    <property type="entry name" value="Acetyltransf_3"/>
    <property type="match status" value="1"/>
</dbReference>
<dbReference type="EMBL" id="JAVLSH010000005">
    <property type="protein sequence ID" value="MDR9760921.1"/>
    <property type="molecule type" value="Genomic_DNA"/>
</dbReference>
<dbReference type="InterPro" id="IPR000182">
    <property type="entry name" value="GNAT_dom"/>
</dbReference>
<proteinExistence type="predicted"/>
<dbReference type="PROSITE" id="PS51186">
    <property type="entry name" value="GNAT"/>
    <property type="match status" value="1"/>
</dbReference>
<comment type="caution">
    <text evidence="2">The sequence shown here is derived from an EMBL/GenBank/DDBJ whole genome shotgun (WGS) entry which is preliminary data.</text>
</comment>
<sequence length="169" mass="18116">MSGTGAITLRTERPILRKPEIDDFEAYARLMASPRSAGMGGPFDLRAAWGMFCNDVALWQLFGHGALMIALAESGECVGQVGINHGPPFPEKELGWFVYEGHEGRGYATEAALALRDWAFSTLKLPSLVSYIAPGNAASVAVAERLGARLDPAAPRTVPADLVYRHSAS</sequence>
<gene>
    <name evidence="2" type="ORF">RJJ37_14985</name>
</gene>
<reference evidence="3" key="1">
    <citation type="submission" date="2023-07" db="EMBL/GenBank/DDBJ databases">
        <title>Genomic characterization of faba bean (Vicia faba) microsymbionts in Mexican soils.</title>
        <authorList>
            <person name="Rivera Orduna F.N."/>
            <person name="Guevara-Luna J."/>
            <person name="Yan J."/>
            <person name="Arroyo-Herrera I."/>
            <person name="Li Y."/>
            <person name="Vasquez-Murrieta M.S."/>
            <person name="Wang E.T."/>
        </authorList>
    </citation>
    <scope>NUCLEOTIDE SEQUENCE [LARGE SCALE GENOMIC DNA]</scope>
    <source>
        <strain evidence="3">CH6</strain>
    </source>
</reference>
<accession>A0AAW8P2X4</accession>
<protein>
    <submittedName>
        <fullName evidence="2">GNAT family N-acetyltransferase</fullName>
    </submittedName>
</protein>
<organism evidence="2 3">
    <name type="scientific">Rhizobium redzepovicii</name>
    <dbReference type="NCBI Taxonomy" id="2867518"/>
    <lineage>
        <taxon>Bacteria</taxon>
        <taxon>Pseudomonadati</taxon>
        <taxon>Pseudomonadota</taxon>
        <taxon>Alphaproteobacteria</taxon>
        <taxon>Hyphomicrobiales</taxon>
        <taxon>Rhizobiaceae</taxon>
        <taxon>Rhizobium/Agrobacterium group</taxon>
        <taxon>Rhizobium</taxon>
    </lineage>
</organism>
<dbReference type="Gene3D" id="3.40.630.30">
    <property type="match status" value="1"/>
</dbReference>
<dbReference type="PANTHER" id="PTHR43792:SF1">
    <property type="entry name" value="N-ACETYLTRANSFERASE DOMAIN-CONTAINING PROTEIN"/>
    <property type="match status" value="1"/>
</dbReference>
<dbReference type="Proteomes" id="UP001269402">
    <property type="component" value="Unassembled WGS sequence"/>
</dbReference>
<feature type="domain" description="N-acetyltransferase" evidence="1">
    <location>
        <begin position="14"/>
        <end position="169"/>
    </location>
</feature>
<dbReference type="AlphaFoldDB" id="A0AAW8P2X4"/>
<dbReference type="InterPro" id="IPR016181">
    <property type="entry name" value="Acyl_CoA_acyltransferase"/>
</dbReference>
<keyword evidence="3" id="KW-1185">Reference proteome</keyword>
<dbReference type="PANTHER" id="PTHR43792">
    <property type="entry name" value="GNAT FAMILY, PUTATIVE (AFU_ORTHOLOGUE AFUA_3G00765)-RELATED-RELATED"/>
    <property type="match status" value="1"/>
</dbReference>